<comment type="caution">
    <text evidence="1">The sequence shown here is derived from an EMBL/GenBank/DDBJ whole genome shotgun (WGS) entry which is preliminary data.</text>
</comment>
<gene>
    <name evidence="1" type="ORF">GTOL_11252</name>
</gene>
<sequence length="70" mass="7870">MAGSWGCPHEVNDLCSRVNNLPCDPGMKGCILYGRYVFANDEKNERLKKRNALNEKVVNLPVPGHTKKSR</sequence>
<dbReference type="EMBL" id="CAJQUM010000001">
    <property type="protein sequence ID" value="CAG4883370.1"/>
    <property type="molecule type" value="Genomic_DNA"/>
</dbReference>
<evidence type="ECO:0000313" key="1">
    <source>
        <dbReference type="EMBL" id="CAG4883370.1"/>
    </source>
</evidence>
<name>A0A916J3V4_9PROT</name>
<dbReference type="Proteomes" id="UP000742786">
    <property type="component" value="Unassembled WGS sequence"/>
</dbReference>
<accession>A0A916J3V4</accession>
<keyword evidence="2" id="KW-1185">Reference proteome</keyword>
<dbReference type="AlphaFoldDB" id="A0A916J3V4"/>
<proteinExistence type="predicted"/>
<protein>
    <submittedName>
        <fullName evidence="1">Uncharacterized protein</fullName>
    </submittedName>
</protein>
<reference evidence="1" key="1">
    <citation type="submission" date="2021-04" db="EMBL/GenBank/DDBJ databases">
        <authorList>
            <person name="Hornung B."/>
        </authorList>
    </citation>
    <scope>NUCLEOTIDE SEQUENCE</scope>
    <source>
        <strain evidence="1">G5G6</strain>
    </source>
</reference>
<organism evidence="1 2">
    <name type="scientific">Georgfuchsia toluolica</name>
    <dbReference type="NCBI Taxonomy" id="424218"/>
    <lineage>
        <taxon>Bacteria</taxon>
        <taxon>Pseudomonadati</taxon>
        <taxon>Pseudomonadota</taxon>
        <taxon>Betaproteobacteria</taxon>
        <taxon>Nitrosomonadales</taxon>
        <taxon>Sterolibacteriaceae</taxon>
        <taxon>Georgfuchsia</taxon>
    </lineage>
</organism>
<evidence type="ECO:0000313" key="2">
    <source>
        <dbReference type="Proteomes" id="UP000742786"/>
    </source>
</evidence>